<evidence type="ECO:0000256" key="1">
    <source>
        <dbReference type="ARBA" id="ARBA00004141"/>
    </source>
</evidence>
<accession>A0A4R5NQK0</accession>
<feature type="transmembrane region" description="Helical" evidence="5">
    <location>
        <begin position="207"/>
        <end position="226"/>
    </location>
</feature>
<organism evidence="6 7">
    <name type="scientific">Lentilactobacillus buchneri DSM 20057</name>
    <dbReference type="NCBI Taxonomy" id="1423728"/>
    <lineage>
        <taxon>Bacteria</taxon>
        <taxon>Bacillati</taxon>
        <taxon>Bacillota</taxon>
        <taxon>Bacilli</taxon>
        <taxon>Lactobacillales</taxon>
        <taxon>Lactobacillaceae</taxon>
        <taxon>Lentilactobacillus</taxon>
    </lineage>
</organism>
<proteinExistence type="predicted"/>
<comment type="subcellular location">
    <subcellularLocation>
        <location evidence="1">Membrane</location>
        <topology evidence="1">Multi-pass membrane protein</topology>
    </subcellularLocation>
</comment>
<evidence type="ECO:0000256" key="5">
    <source>
        <dbReference type="SAM" id="Phobius"/>
    </source>
</evidence>
<dbReference type="GO" id="GO:0005886">
    <property type="term" value="C:plasma membrane"/>
    <property type="evidence" value="ECO:0007669"/>
    <property type="project" value="UniProtKB-ARBA"/>
</dbReference>
<feature type="transmembrane region" description="Helical" evidence="5">
    <location>
        <begin position="38"/>
        <end position="57"/>
    </location>
</feature>
<feature type="transmembrane region" description="Helical" evidence="5">
    <location>
        <begin position="246"/>
        <end position="266"/>
    </location>
</feature>
<evidence type="ECO:0000313" key="7">
    <source>
        <dbReference type="Proteomes" id="UP000295181"/>
    </source>
</evidence>
<dbReference type="Proteomes" id="UP000295181">
    <property type="component" value="Unassembled WGS sequence"/>
</dbReference>
<evidence type="ECO:0000256" key="2">
    <source>
        <dbReference type="ARBA" id="ARBA00022692"/>
    </source>
</evidence>
<dbReference type="EMBL" id="PUFP01000031">
    <property type="protein sequence ID" value="TDG79034.1"/>
    <property type="molecule type" value="Genomic_DNA"/>
</dbReference>
<dbReference type="AlphaFoldDB" id="A0A4R5NQK0"/>
<evidence type="ECO:0000256" key="4">
    <source>
        <dbReference type="ARBA" id="ARBA00023136"/>
    </source>
</evidence>
<reference evidence="6 7" key="1">
    <citation type="journal article" date="2019" name="Appl. Microbiol. Biotechnol.">
        <title>Uncovering carbohydrate metabolism through a genotype-phenotype association study of 56 lactic acid bacteria genomes.</title>
        <authorList>
            <person name="Buron-Moles G."/>
            <person name="Chailyan A."/>
            <person name="Dolejs I."/>
            <person name="Forster J."/>
            <person name="Miks M.H."/>
        </authorList>
    </citation>
    <scope>NUCLEOTIDE SEQUENCE [LARGE SCALE GENOMIC DNA]</scope>
    <source>
        <strain evidence="6 7">ATCC 4005</strain>
    </source>
</reference>
<comment type="caution">
    <text evidence="6">The sequence shown here is derived from an EMBL/GenBank/DDBJ whole genome shotgun (WGS) entry which is preliminary data.</text>
</comment>
<evidence type="ECO:0000313" key="6">
    <source>
        <dbReference type="EMBL" id="TDG79034.1"/>
    </source>
</evidence>
<name>A0A4R5NQK0_LENBU</name>
<gene>
    <name evidence="6" type="ORF">C5L32_001234</name>
</gene>
<protein>
    <submittedName>
        <fullName evidence="6">Uncharacterized protein</fullName>
    </submittedName>
</protein>
<dbReference type="CDD" id="cd16914">
    <property type="entry name" value="EcfT"/>
    <property type="match status" value="1"/>
</dbReference>
<keyword evidence="3 5" id="KW-1133">Transmembrane helix</keyword>
<keyword evidence="4 5" id="KW-0472">Membrane</keyword>
<sequence>MSLLLFNHLATALTGYVGLLLVGIFYTGQSAVWRQFKWNLSLLLMIVFFNVLLNQRFGPILCQFSVGDVSFKLTLPALLYGVVMGLMLVEMLMAFAVLNVILPAPKLVYVLSPVTPKLGLLVVMSMNLVKTFSHTLASLAMLQQTRNVQDNGGGVLSRIRNAGRLLRILLEDALASGMETARLMDARGFGVGKRTHYRAYHWKVSDWAFMIASTLIFVWAVVSRIQSAGWSTSVGEFTRGWMSQDLVALSGLGGLLLLPLAAEGVYRAWTN</sequence>
<evidence type="ECO:0000256" key="3">
    <source>
        <dbReference type="ARBA" id="ARBA00022989"/>
    </source>
</evidence>
<dbReference type="InterPro" id="IPR003339">
    <property type="entry name" value="ABC/ECF_trnsptr_transmembrane"/>
</dbReference>
<feature type="transmembrane region" description="Helical" evidence="5">
    <location>
        <begin position="6"/>
        <end position="26"/>
    </location>
</feature>
<feature type="transmembrane region" description="Helical" evidence="5">
    <location>
        <begin position="77"/>
        <end position="102"/>
    </location>
</feature>
<keyword evidence="2 5" id="KW-0812">Transmembrane</keyword>